<organism evidence="1 2">
    <name type="scientific">Meristemomyces frigidus</name>
    <dbReference type="NCBI Taxonomy" id="1508187"/>
    <lineage>
        <taxon>Eukaryota</taxon>
        <taxon>Fungi</taxon>
        <taxon>Dikarya</taxon>
        <taxon>Ascomycota</taxon>
        <taxon>Pezizomycotina</taxon>
        <taxon>Dothideomycetes</taxon>
        <taxon>Dothideomycetidae</taxon>
        <taxon>Mycosphaerellales</taxon>
        <taxon>Teratosphaeriaceae</taxon>
        <taxon>Meristemomyces</taxon>
    </lineage>
</organism>
<dbReference type="InterPro" id="IPR029063">
    <property type="entry name" value="SAM-dependent_MTases_sf"/>
</dbReference>
<reference evidence="1" key="1">
    <citation type="submission" date="2023-08" db="EMBL/GenBank/DDBJ databases">
        <title>Black Yeasts Isolated from many extreme environments.</title>
        <authorList>
            <person name="Coleine C."/>
            <person name="Stajich J.E."/>
            <person name="Selbmann L."/>
        </authorList>
    </citation>
    <scope>NUCLEOTIDE SEQUENCE</scope>
    <source>
        <strain evidence="1">CCFEE 5401</strain>
    </source>
</reference>
<evidence type="ECO:0000313" key="2">
    <source>
        <dbReference type="Proteomes" id="UP001310890"/>
    </source>
</evidence>
<protein>
    <recommendedName>
        <fullName evidence="3">Methyltransferase domain-containing protein</fullName>
    </recommendedName>
</protein>
<dbReference type="EMBL" id="JAVRRL010000099">
    <property type="protein sequence ID" value="KAK5108004.1"/>
    <property type="molecule type" value="Genomic_DNA"/>
</dbReference>
<evidence type="ECO:0008006" key="3">
    <source>
        <dbReference type="Google" id="ProtNLM"/>
    </source>
</evidence>
<sequence length="284" mass="32884">MSQSQQPQDDRTILFADRVFARFSVASNTYCIPVDEVLLSAWQEEEIRLDQLNRIVRSVLNDHVVLPEAHFPPDDDEVPAVLDCGFGKGAWIDDLLEEYESDDCEVTGVDLYLGDGTDDEDDDEDSDDEERRAVQEFVKKRWNLNETFSADRNPDRLTPESFDLINSRLLAAGIDRDRWPSYIRDLKRLLKPGGWLQMVELELLFQSDSGRLSLNDDQPLRLWTSWHDDTMLRNNRDTRVGRKLRQYLLDAGFEDIVHRQESLCVGGWNPSEHDIVTNRQLDAD</sequence>
<evidence type="ECO:0000313" key="1">
    <source>
        <dbReference type="EMBL" id="KAK5108004.1"/>
    </source>
</evidence>
<name>A0AAN7TAF1_9PEZI</name>
<dbReference type="Proteomes" id="UP001310890">
    <property type="component" value="Unassembled WGS sequence"/>
</dbReference>
<dbReference type="AlphaFoldDB" id="A0AAN7TAF1"/>
<proteinExistence type="predicted"/>
<accession>A0AAN7TAF1</accession>
<dbReference type="Pfam" id="PF13489">
    <property type="entry name" value="Methyltransf_23"/>
    <property type="match status" value="1"/>
</dbReference>
<dbReference type="Gene3D" id="3.40.50.150">
    <property type="entry name" value="Vaccinia Virus protein VP39"/>
    <property type="match status" value="1"/>
</dbReference>
<gene>
    <name evidence="1" type="ORF">LTR62_008898</name>
</gene>
<dbReference type="CDD" id="cd02440">
    <property type="entry name" value="AdoMet_MTases"/>
    <property type="match status" value="1"/>
</dbReference>
<dbReference type="SUPFAM" id="SSF53335">
    <property type="entry name" value="S-adenosyl-L-methionine-dependent methyltransferases"/>
    <property type="match status" value="1"/>
</dbReference>
<comment type="caution">
    <text evidence="1">The sequence shown here is derived from an EMBL/GenBank/DDBJ whole genome shotgun (WGS) entry which is preliminary data.</text>
</comment>